<dbReference type="HOGENOM" id="CLU_181252_0_0_5"/>
<evidence type="ECO:0000313" key="2">
    <source>
        <dbReference type="Proteomes" id="UP000016944"/>
    </source>
</evidence>
<dbReference type="EMBL" id="HG518323">
    <property type="protein sequence ID" value="CDI10378.1"/>
    <property type="molecule type" value="Genomic_DNA"/>
</dbReference>
<dbReference type="AlphaFoldDB" id="U4Q315"/>
<reference evidence="1 2" key="1">
    <citation type="journal article" date="2013" name="Genome Announc.">
        <title>Complete Genome Sequence of the Sesbania Symbiont and Rice Growth-Promoting Endophyte Rhizobium sp. Strain IRBG74.</title>
        <authorList>
            <person name="Crook M.B."/>
            <person name="Mitra S."/>
            <person name="Ane J.M."/>
            <person name="Sadowsky M.J."/>
            <person name="Gyaneshwar P."/>
        </authorList>
    </citation>
    <scope>NUCLEOTIDE SEQUENCE [LARGE SCALE GENOMIC DNA]</scope>
    <source>
        <strain evidence="1 2">IRBG74</strain>
    </source>
</reference>
<evidence type="ECO:0000313" key="1">
    <source>
        <dbReference type="EMBL" id="CDI10378.1"/>
    </source>
</evidence>
<dbReference type="KEGG" id="rir:BN877_II0578"/>
<sequence length="102" mass="11099">MTLDVVENEQRGFTRSHTVDCREGIMVTPTTAVLEQDDADEILALGRMVSYLCQRSKSLELGMSTYFLEMALLSLAQDINQHGLPLTAAEANGGGFAPADLH</sequence>
<gene>
    <name evidence="1" type="ORF">BN877_II0578</name>
</gene>
<protein>
    <submittedName>
        <fullName evidence="1">Uncharacterized protein</fullName>
    </submittedName>
</protein>
<proteinExistence type="predicted"/>
<organism evidence="1 2">
    <name type="scientific">Agrobacterium pusense</name>
    <dbReference type="NCBI Taxonomy" id="648995"/>
    <lineage>
        <taxon>Bacteria</taxon>
        <taxon>Pseudomonadati</taxon>
        <taxon>Pseudomonadota</taxon>
        <taxon>Alphaproteobacteria</taxon>
        <taxon>Hyphomicrobiales</taxon>
        <taxon>Rhizobiaceae</taxon>
        <taxon>Rhizobium/Agrobacterium group</taxon>
        <taxon>Agrobacterium</taxon>
    </lineage>
</organism>
<name>U4Q315_9HYPH</name>
<dbReference type="PATRIC" id="fig|424182.3.peg.3447"/>
<accession>U4Q315</accession>
<dbReference type="Proteomes" id="UP000016944">
    <property type="component" value="Chromosome II"/>
</dbReference>